<dbReference type="GeneID" id="54301402"/>
<dbReference type="EMBL" id="ML995477">
    <property type="protein sequence ID" value="KAF2145684.1"/>
    <property type="molecule type" value="Genomic_DNA"/>
</dbReference>
<gene>
    <name evidence="2" type="ORF">K452DRAFT_315875</name>
</gene>
<protein>
    <submittedName>
        <fullName evidence="2">Uncharacterized protein</fullName>
    </submittedName>
</protein>
<dbReference type="Proteomes" id="UP000799438">
    <property type="component" value="Unassembled WGS sequence"/>
</dbReference>
<evidence type="ECO:0000313" key="2">
    <source>
        <dbReference type="EMBL" id="KAF2145684.1"/>
    </source>
</evidence>
<dbReference type="OrthoDB" id="3937708at2759"/>
<feature type="chain" id="PRO_5025591870" evidence="1">
    <location>
        <begin position="23"/>
        <end position="401"/>
    </location>
</feature>
<sequence length="401" mass="43374">MSLLSKLGAFVAISALAQPAFSSSCGSRGIDFSDEGSYFINQASSENFTAVTQFDGCSGGYANILLVEPETNDTYICSQIPTTPDDVPQLSTCPILKSEMESGHWLLLIQGNNADSDPFDYQRDIYLTVGPQVTATITNSITWDITSTPIETITSPTTVYITETIPNTQTITSPSGTAKRTKTITPKATTIWTTGLYTKTRRAYTEELTTVTKTATATCTVPPKPSIRDKVAVYTVQTISGEASPTGVQAVGKRDKRVDSSVARRVLGNAHRLRGMSASERIQERRLQERAPDSETITVTNPTPANFTVTHTAPASTTTEEVLVTETTATTLPPNTVYSGITMVTITAPTPTKTRSKHAYTTVYTTKTLHQTWTYTTTVTPTASVSACRSKGGHYKHKPRV</sequence>
<accession>A0A6A6BR22</accession>
<evidence type="ECO:0000313" key="3">
    <source>
        <dbReference type="Proteomes" id="UP000799438"/>
    </source>
</evidence>
<dbReference type="RefSeq" id="XP_033401396.1">
    <property type="nucleotide sequence ID" value="XM_033543905.1"/>
</dbReference>
<reference evidence="2" key="1">
    <citation type="journal article" date="2020" name="Stud. Mycol.">
        <title>101 Dothideomycetes genomes: a test case for predicting lifestyles and emergence of pathogens.</title>
        <authorList>
            <person name="Haridas S."/>
            <person name="Albert R."/>
            <person name="Binder M."/>
            <person name="Bloem J."/>
            <person name="Labutti K."/>
            <person name="Salamov A."/>
            <person name="Andreopoulos B."/>
            <person name="Baker S."/>
            <person name="Barry K."/>
            <person name="Bills G."/>
            <person name="Bluhm B."/>
            <person name="Cannon C."/>
            <person name="Castanera R."/>
            <person name="Culley D."/>
            <person name="Daum C."/>
            <person name="Ezra D."/>
            <person name="Gonzalez J."/>
            <person name="Henrissat B."/>
            <person name="Kuo A."/>
            <person name="Liang C."/>
            <person name="Lipzen A."/>
            <person name="Lutzoni F."/>
            <person name="Magnuson J."/>
            <person name="Mondo S."/>
            <person name="Nolan M."/>
            <person name="Ohm R."/>
            <person name="Pangilinan J."/>
            <person name="Park H.-J."/>
            <person name="Ramirez L."/>
            <person name="Alfaro M."/>
            <person name="Sun H."/>
            <person name="Tritt A."/>
            <person name="Yoshinaga Y."/>
            <person name="Zwiers L.-H."/>
            <person name="Turgeon B."/>
            <person name="Goodwin S."/>
            <person name="Spatafora J."/>
            <person name="Crous P."/>
            <person name="Grigoriev I."/>
        </authorList>
    </citation>
    <scope>NUCLEOTIDE SEQUENCE</scope>
    <source>
        <strain evidence="2">CBS 121167</strain>
    </source>
</reference>
<proteinExistence type="predicted"/>
<evidence type="ECO:0000256" key="1">
    <source>
        <dbReference type="SAM" id="SignalP"/>
    </source>
</evidence>
<name>A0A6A6BR22_9PEZI</name>
<dbReference type="PROSITE" id="PS51257">
    <property type="entry name" value="PROKAR_LIPOPROTEIN"/>
    <property type="match status" value="1"/>
</dbReference>
<dbReference type="AlphaFoldDB" id="A0A6A6BR22"/>
<feature type="signal peptide" evidence="1">
    <location>
        <begin position="1"/>
        <end position="22"/>
    </location>
</feature>
<keyword evidence="1" id="KW-0732">Signal</keyword>
<keyword evidence="3" id="KW-1185">Reference proteome</keyword>
<organism evidence="2 3">
    <name type="scientific">Aplosporella prunicola CBS 121167</name>
    <dbReference type="NCBI Taxonomy" id="1176127"/>
    <lineage>
        <taxon>Eukaryota</taxon>
        <taxon>Fungi</taxon>
        <taxon>Dikarya</taxon>
        <taxon>Ascomycota</taxon>
        <taxon>Pezizomycotina</taxon>
        <taxon>Dothideomycetes</taxon>
        <taxon>Dothideomycetes incertae sedis</taxon>
        <taxon>Botryosphaeriales</taxon>
        <taxon>Aplosporellaceae</taxon>
        <taxon>Aplosporella</taxon>
    </lineage>
</organism>